<dbReference type="EMBL" id="MT143971">
    <property type="protein sequence ID" value="QJA43928.1"/>
    <property type="molecule type" value="Genomic_DNA"/>
</dbReference>
<evidence type="ECO:0000313" key="1">
    <source>
        <dbReference type="EMBL" id="QJA43928.1"/>
    </source>
</evidence>
<dbReference type="EMBL" id="MT144588">
    <property type="protein sequence ID" value="QJH93496.1"/>
    <property type="molecule type" value="Genomic_DNA"/>
</dbReference>
<protein>
    <submittedName>
        <fullName evidence="1">Uncharacterized protein</fullName>
    </submittedName>
</protein>
<dbReference type="AlphaFoldDB" id="A0A6H1Z8R7"/>
<gene>
    <name evidence="1" type="ORF">TM448A00064_0107</name>
    <name evidence="2" type="ORF">TM448B00061_0116</name>
</gene>
<name>A0A6H1Z8R7_9ZZZZ</name>
<proteinExistence type="predicted"/>
<sequence>MAVGVGRKSPVYDSHAGDSREAFVYDPSSTKGFSCQARSLVQARKGYTCCECRAEIQKDDGHELFSFNFKGRWYRFRTCLACAAVRQDYFVAHGRVWAFTNLWNDMIELLCRPGDPTDWLEP</sequence>
<evidence type="ECO:0000313" key="2">
    <source>
        <dbReference type="EMBL" id="QJH93496.1"/>
    </source>
</evidence>
<accession>A0A6H1Z8R7</accession>
<reference evidence="1" key="1">
    <citation type="submission" date="2020-03" db="EMBL/GenBank/DDBJ databases">
        <title>The deep terrestrial virosphere.</title>
        <authorList>
            <person name="Holmfeldt K."/>
            <person name="Nilsson E."/>
            <person name="Simone D."/>
            <person name="Lopez-Fernandez M."/>
            <person name="Wu X."/>
            <person name="de Brujin I."/>
            <person name="Lundin D."/>
            <person name="Andersson A."/>
            <person name="Bertilsson S."/>
            <person name="Dopson M."/>
        </authorList>
    </citation>
    <scope>NUCLEOTIDE SEQUENCE</scope>
    <source>
        <strain evidence="1">TM448A00064</strain>
        <strain evidence="2">TM448B00061</strain>
    </source>
</reference>
<organism evidence="1">
    <name type="scientific">viral metagenome</name>
    <dbReference type="NCBI Taxonomy" id="1070528"/>
    <lineage>
        <taxon>unclassified sequences</taxon>
        <taxon>metagenomes</taxon>
        <taxon>organismal metagenomes</taxon>
    </lineage>
</organism>